<dbReference type="EMBL" id="JBFDAA010000006">
    <property type="protein sequence ID" value="KAL1131806.1"/>
    <property type="molecule type" value="Genomic_DNA"/>
</dbReference>
<dbReference type="AlphaFoldDB" id="A0ABD0YKJ6"/>
<dbReference type="SUPFAM" id="SSF103657">
    <property type="entry name" value="BAR/IMD domain-like"/>
    <property type="match status" value="1"/>
</dbReference>
<organism evidence="2 3">
    <name type="scientific">Ranatra chinensis</name>
    <dbReference type="NCBI Taxonomy" id="642074"/>
    <lineage>
        <taxon>Eukaryota</taxon>
        <taxon>Metazoa</taxon>
        <taxon>Ecdysozoa</taxon>
        <taxon>Arthropoda</taxon>
        <taxon>Hexapoda</taxon>
        <taxon>Insecta</taxon>
        <taxon>Pterygota</taxon>
        <taxon>Neoptera</taxon>
        <taxon>Paraneoptera</taxon>
        <taxon>Hemiptera</taxon>
        <taxon>Heteroptera</taxon>
        <taxon>Panheteroptera</taxon>
        <taxon>Nepomorpha</taxon>
        <taxon>Nepidae</taxon>
        <taxon>Ranatrinae</taxon>
        <taxon>Ranatra</taxon>
    </lineage>
</organism>
<keyword evidence="3" id="KW-1185">Reference proteome</keyword>
<comment type="caution">
    <text evidence="2">The sequence shown here is derived from an EMBL/GenBank/DDBJ whole genome shotgun (WGS) entry which is preliminary data.</text>
</comment>
<feature type="domain" description="FCH" evidence="1">
    <location>
        <begin position="154"/>
        <end position="191"/>
    </location>
</feature>
<protein>
    <recommendedName>
        <fullName evidence="1">FCH domain-containing protein</fullName>
    </recommendedName>
</protein>
<dbReference type="Gene3D" id="1.20.1270.60">
    <property type="entry name" value="Arfaptin homology (AH) domain/BAR domain"/>
    <property type="match status" value="1"/>
</dbReference>
<dbReference type="InterPro" id="IPR001060">
    <property type="entry name" value="FCH_dom"/>
</dbReference>
<evidence type="ECO:0000313" key="3">
    <source>
        <dbReference type="Proteomes" id="UP001558652"/>
    </source>
</evidence>
<dbReference type="InterPro" id="IPR027267">
    <property type="entry name" value="AH/BAR_dom_sf"/>
</dbReference>
<gene>
    <name evidence="2" type="ORF">AAG570_011418</name>
</gene>
<evidence type="ECO:0000259" key="1">
    <source>
        <dbReference type="Pfam" id="PF00611"/>
    </source>
</evidence>
<dbReference type="Pfam" id="PF00611">
    <property type="entry name" value="FCH"/>
    <property type="match status" value="1"/>
</dbReference>
<evidence type="ECO:0000313" key="2">
    <source>
        <dbReference type="EMBL" id="KAL1131806.1"/>
    </source>
</evidence>
<name>A0ABD0YKJ6_9HEMI</name>
<reference evidence="2 3" key="1">
    <citation type="submission" date="2024-07" db="EMBL/GenBank/DDBJ databases">
        <title>Chromosome-level genome assembly of the water stick insect Ranatra chinensis (Heteroptera: Nepidae).</title>
        <authorList>
            <person name="Liu X."/>
        </authorList>
    </citation>
    <scope>NUCLEOTIDE SEQUENCE [LARGE SCALE GENOMIC DNA]</scope>
    <source>
        <strain evidence="2">Cailab_2021Rc</strain>
        <tissue evidence="2">Muscle</tissue>
    </source>
</reference>
<accession>A0ABD0YKJ6</accession>
<sequence>MEAVRGKPVASIERTAAEMRGETKPVPTFLVSSLFAWPDWEGLSTGLEPANFLRSLFSFSSLSPSSEEDVIPQLEKLPICTANYKKRYIYLAWSAVSYSEFVDPSRLQLIAIYKRAVLFGSWFMSLLHAPLKMAIGQTPFGPTNSSKSQKRDDQYDNLSLHTQKGIEFLERYGHFIRDRCAIEMEYASKLRYTSVNILVACTVGLVESEGVIMGVGGVERLHIIGYCSWEWLGLAVVVDRNSFKVVEMEPSTPCPAGEMFHEDAFFKSIVTGDETWVVPSMQWKLIRSASPPGKS</sequence>
<dbReference type="Proteomes" id="UP001558652">
    <property type="component" value="Unassembled WGS sequence"/>
</dbReference>
<proteinExistence type="predicted"/>